<organism evidence="1 2">
    <name type="scientific">Zalaria obscura</name>
    <dbReference type="NCBI Taxonomy" id="2024903"/>
    <lineage>
        <taxon>Eukaryota</taxon>
        <taxon>Fungi</taxon>
        <taxon>Dikarya</taxon>
        <taxon>Ascomycota</taxon>
        <taxon>Pezizomycotina</taxon>
        <taxon>Dothideomycetes</taxon>
        <taxon>Dothideomycetidae</taxon>
        <taxon>Dothideales</taxon>
        <taxon>Zalariaceae</taxon>
        <taxon>Zalaria</taxon>
    </lineage>
</organism>
<comment type="caution">
    <text evidence="1">The sequence shown here is derived from an EMBL/GenBank/DDBJ whole genome shotgun (WGS) entry which is preliminary data.</text>
</comment>
<proteinExistence type="predicted"/>
<reference evidence="1" key="1">
    <citation type="submission" date="2024-02" db="EMBL/GenBank/DDBJ databases">
        <title>Metagenome Assembled Genome of Zalaria obscura JY119.</title>
        <authorList>
            <person name="Vighnesh L."/>
            <person name="Jagadeeshwari U."/>
            <person name="Venkata Ramana C."/>
            <person name="Sasikala C."/>
        </authorList>
    </citation>
    <scope>NUCLEOTIDE SEQUENCE</scope>
    <source>
        <strain evidence="1">JY119</strain>
    </source>
</reference>
<evidence type="ECO:0000313" key="1">
    <source>
        <dbReference type="EMBL" id="KAK8217340.1"/>
    </source>
</evidence>
<evidence type="ECO:0000313" key="2">
    <source>
        <dbReference type="Proteomes" id="UP001320706"/>
    </source>
</evidence>
<keyword evidence="2" id="KW-1185">Reference proteome</keyword>
<dbReference type="Proteomes" id="UP001320706">
    <property type="component" value="Unassembled WGS sequence"/>
</dbReference>
<gene>
    <name evidence="1" type="ORF">M8818_001593</name>
</gene>
<name>A0ACC3SKT5_9PEZI</name>
<sequence>MGFQQAFEKELNKDLEEHRGPSPPIDIVYQQDPPQAHTFVSYPPPPRRSGMWVPTYLLVLFVLVLLFESSILFVYTIVALYNTLPASLIPVNAVQVPACSCPSSGFVEHLPGINSAPNIMVGYHPPAVGPAADVSQLMLGAQATVTVTDMNQHEATITVTATPTSSSDTEGTAGSDVNTSTNTTSVVSTSSTKTSPHVVTVTAPVPTITVLSTESQPLPSITTEIVLSTATPVRPTVTATTVITARSAISTGLPCIDAAGNANDCPLISDSSSAISSVSPSTASTTGPPQATKAASDPPSSSSLPPTTSKPSPSPAPTSLPKSTKSARHVCIGDLGAMANDPATALGALGLLPNANWGETPNN</sequence>
<accession>A0ACC3SKT5</accession>
<dbReference type="EMBL" id="JAMKPW020000006">
    <property type="protein sequence ID" value="KAK8217340.1"/>
    <property type="molecule type" value="Genomic_DNA"/>
</dbReference>
<protein>
    <submittedName>
        <fullName evidence="1">Uncharacterized protein</fullName>
    </submittedName>
</protein>